<dbReference type="EMBL" id="CP025544">
    <property type="protein sequence ID" value="AXK60757.1"/>
    <property type="molecule type" value="Genomic_DNA"/>
</dbReference>
<dbReference type="RefSeq" id="WP_115585772.1">
    <property type="nucleotide sequence ID" value="NZ_CP025544.1"/>
</dbReference>
<name>A0A345ZBU0_9BACT</name>
<dbReference type="Proteomes" id="UP000254834">
    <property type="component" value="Chromosome"/>
</dbReference>
<keyword evidence="3" id="KW-1185">Reference proteome</keyword>
<keyword evidence="1" id="KW-0732">Signal</keyword>
<evidence type="ECO:0008006" key="4">
    <source>
        <dbReference type="Google" id="ProtNLM"/>
    </source>
</evidence>
<evidence type="ECO:0000313" key="2">
    <source>
        <dbReference type="EMBL" id="AXK60757.1"/>
    </source>
</evidence>
<feature type="signal peptide" evidence="1">
    <location>
        <begin position="1"/>
        <end position="21"/>
    </location>
</feature>
<sequence>MKFFRLNQLIAALLLSTFAFLQSSSSNQSIKMAGKLTKEMYANHFMTYLNNTIANDAAFRYRTTLDGNFLAQYGDLKKNPKVEIKGTGRFRYDVGTAALVKTAPVSLSIAGTSFDIPSASTQKTLLFLRELSMKISLDENEDGATHYLKFGSFPYELGRGIALGAAYNSGGFLGLDPRFSIDQFASGGIFHTDLFHDSVSMDAYFALLANPNGSLRENAEKIRAMEISSLPFQDQTRGPNRGVWFGSVSLNWNAIDLNDCKLNVNPYLYMHVSPDQTLEFVADTDSQLYGIGTAVEFKVGNFEWGFEGAFQGGQTEIKAWDRNLTTLINNNGDASFRYTKVYSDAGLTTLAYATTANQAVVDSLPEGYLQNGQQIGTSGLYNANDRFRPAQAQFYHGYFFVTDFSYSFLDGQLKWCGDVGYVSGQLDDLYDITGLDQKELMHRDFNGYVPIQSVYSGKRIQHLVMLNTGVPRFTVMNPTISPSDINAPSRITGVATLTDKFTNLAYTGTAFEIKPDKFKDQKLLLKPVAIYYWMVQAPYLADGVTVASHALGTALSLELEATLKECINIGGYVGLMIPGTQYKQFAGLQLRGGKLGSNTAYVLNFFMAYKF</sequence>
<evidence type="ECO:0000256" key="1">
    <source>
        <dbReference type="SAM" id="SignalP"/>
    </source>
</evidence>
<dbReference type="OrthoDB" id="9841352at2"/>
<gene>
    <name evidence="2" type="ORF">C0J27_03305</name>
</gene>
<organism evidence="2 3">
    <name type="scientific">Candidatus Chromulinivorax destructor</name>
    <dbReference type="NCBI Taxonomy" id="2066483"/>
    <lineage>
        <taxon>Bacteria</taxon>
        <taxon>Candidatus Babelota</taxon>
        <taxon>Candidatus Babeliae</taxon>
        <taxon>Candidatus Babeliales</taxon>
        <taxon>Candidatus Chromulinivoraceae</taxon>
        <taxon>Candidatus Chromulinivorax</taxon>
    </lineage>
</organism>
<dbReference type="AlphaFoldDB" id="A0A345ZBU0"/>
<accession>A0A345ZBU0</accession>
<protein>
    <recommendedName>
        <fullName evidence="4">DUF5723 domain-containing protein</fullName>
    </recommendedName>
</protein>
<feature type="chain" id="PRO_5016972314" description="DUF5723 domain-containing protein" evidence="1">
    <location>
        <begin position="22"/>
        <end position="611"/>
    </location>
</feature>
<dbReference type="KEGG" id="cdes:C0J27_03305"/>
<proteinExistence type="predicted"/>
<evidence type="ECO:0000313" key="3">
    <source>
        <dbReference type="Proteomes" id="UP000254834"/>
    </source>
</evidence>
<reference evidence="2 3" key="1">
    <citation type="submission" date="2017-12" db="EMBL/GenBank/DDBJ databases">
        <title>Chromulinavorax destructans is a abundant pathogen of dominant heterotrophic picoflagllates.</title>
        <authorList>
            <person name="Deeg C.M."/>
            <person name="Zimmer M."/>
            <person name="Suttle C.A."/>
        </authorList>
    </citation>
    <scope>NUCLEOTIDE SEQUENCE [LARGE SCALE GENOMIC DNA]</scope>
    <source>
        <strain evidence="2 3">SeV1</strain>
    </source>
</reference>